<dbReference type="Proteomes" id="UP000228767">
    <property type="component" value="Unassembled WGS sequence"/>
</dbReference>
<dbReference type="GO" id="GO:0005524">
    <property type="term" value="F:ATP binding"/>
    <property type="evidence" value="ECO:0007669"/>
    <property type="project" value="UniProtKB-UniRule"/>
</dbReference>
<dbReference type="SUPFAM" id="SSF52540">
    <property type="entry name" value="P-loop containing nucleoside triphosphate hydrolases"/>
    <property type="match status" value="1"/>
</dbReference>
<dbReference type="InterPro" id="IPR036185">
    <property type="entry name" value="DNA_heli_DnaB-like_N_sf"/>
</dbReference>
<evidence type="ECO:0000256" key="9">
    <source>
        <dbReference type="ARBA" id="ARBA00023235"/>
    </source>
</evidence>
<proteinExistence type="inferred from homology"/>
<dbReference type="InterPro" id="IPR007694">
    <property type="entry name" value="DNA_helicase_DnaB-like_C"/>
</dbReference>
<dbReference type="PANTHER" id="PTHR30153:SF2">
    <property type="entry name" value="REPLICATIVE DNA HELICASE"/>
    <property type="match status" value="1"/>
</dbReference>
<dbReference type="InterPro" id="IPR027417">
    <property type="entry name" value="P-loop_NTPase"/>
</dbReference>
<organism evidence="14 15">
    <name type="scientific">Candidatus Vogelbacteria bacterium CG10_big_fil_rev_8_21_14_0_10_51_16</name>
    <dbReference type="NCBI Taxonomy" id="1975045"/>
    <lineage>
        <taxon>Bacteria</taxon>
        <taxon>Candidatus Vogeliibacteriota</taxon>
    </lineage>
</organism>
<evidence type="ECO:0000256" key="6">
    <source>
        <dbReference type="ARBA" id="ARBA00022806"/>
    </source>
</evidence>
<gene>
    <name evidence="14" type="primary">dnaB</name>
    <name evidence="14" type="ORF">COV10_02865</name>
</gene>
<dbReference type="GO" id="GO:0005829">
    <property type="term" value="C:cytosol"/>
    <property type="evidence" value="ECO:0007669"/>
    <property type="project" value="TreeGrafter"/>
</dbReference>
<keyword evidence="7 12" id="KW-0067">ATP-binding</keyword>
<evidence type="ECO:0000256" key="8">
    <source>
        <dbReference type="ARBA" id="ARBA00023125"/>
    </source>
</evidence>
<keyword evidence="8 12" id="KW-0238">DNA-binding</keyword>
<dbReference type="Gene3D" id="3.40.50.300">
    <property type="entry name" value="P-loop containing nucleotide triphosphate hydrolases"/>
    <property type="match status" value="1"/>
</dbReference>
<protein>
    <recommendedName>
        <fullName evidence="11 12">Replicative DNA helicase</fullName>
        <ecNumber evidence="11 12">5.6.2.3</ecNumber>
    </recommendedName>
</protein>
<sequence length="461" mass="51201">MAGETVTKSPFLTGVRLPPQNLDAERALLGSVMLQPTVMPEVTELITHEDFYPEKHRTIFKCMCELAAKGDPIDLVSVSGRLKEQNKIPNIGGASYLTELLQVVPSAANAVYYAGIIHKKALLRRLIESADHISQLGYSEAEEVDELIDQAQKRIFDIGSATNRQKKFVHLKDSLAEAWARLERLSESKDELRGVPTGFKDLDHKLAGLQKSDLVILAARPSIGKTSLALDIARQASCGHGVPTLIFSLEMSDDQLTDRMLASQARVDSWKLRTGKLSDDEEYGRIQEALGTLSNAPFFIDDESSNSIARMRSVARRLKSEHGLGLIIVDYLQLMVTARQYDSMVHQVTDLSRSLKGLARDLDVPVLALSQLNRSVEQRGGEPRLSDLRDSGSIEQDADVVLFIHREDKYDKSSARPNVAKIIIAKHRNGPTGEVELYFDEKHASFTSMDTKRSESEFGAF</sequence>
<feature type="domain" description="SF4 helicase" evidence="13">
    <location>
        <begin position="188"/>
        <end position="453"/>
    </location>
</feature>
<dbReference type="FunFam" id="1.10.860.10:FF:000001">
    <property type="entry name" value="Replicative DNA helicase"/>
    <property type="match status" value="1"/>
</dbReference>
<evidence type="ECO:0000256" key="10">
    <source>
        <dbReference type="ARBA" id="ARBA00048954"/>
    </source>
</evidence>
<keyword evidence="2 12" id="KW-0639">Primosome</keyword>
<evidence type="ECO:0000256" key="2">
    <source>
        <dbReference type="ARBA" id="ARBA00022515"/>
    </source>
</evidence>
<dbReference type="GO" id="GO:1990077">
    <property type="term" value="C:primosome complex"/>
    <property type="evidence" value="ECO:0007669"/>
    <property type="project" value="UniProtKB-UniRule"/>
</dbReference>
<name>A0A2H0RED6_9BACT</name>
<dbReference type="InterPro" id="IPR003593">
    <property type="entry name" value="AAA+_ATPase"/>
</dbReference>
<evidence type="ECO:0000259" key="13">
    <source>
        <dbReference type="PROSITE" id="PS51199"/>
    </source>
</evidence>
<dbReference type="EC" id="5.6.2.3" evidence="11 12"/>
<dbReference type="Pfam" id="PF03796">
    <property type="entry name" value="DnaB_C"/>
    <property type="match status" value="1"/>
</dbReference>
<evidence type="ECO:0000256" key="1">
    <source>
        <dbReference type="ARBA" id="ARBA00008428"/>
    </source>
</evidence>
<comment type="catalytic activity">
    <reaction evidence="10 12">
        <text>ATP + H2O = ADP + phosphate + H(+)</text>
        <dbReference type="Rhea" id="RHEA:13065"/>
        <dbReference type="ChEBI" id="CHEBI:15377"/>
        <dbReference type="ChEBI" id="CHEBI:15378"/>
        <dbReference type="ChEBI" id="CHEBI:30616"/>
        <dbReference type="ChEBI" id="CHEBI:43474"/>
        <dbReference type="ChEBI" id="CHEBI:456216"/>
        <dbReference type="EC" id="5.6.2.3"/>
    </reaction>
</comment>
<evidence type="ECO:0000256" key="3">
    <source>
        <dbReference type="ARBA" id="ARBA00022705"/>
    </source>
</evidence>
<keyword evidence="5 12" id="KW-0378">Hydrolase</keyword>
<dbReference type="PROSITE" id="PS51199">
    <property type="entry name" value="SF4_HELICASE"/>
    <property type="match status" value="1"/>
</dbReference>
<evidence type="ECO:0000256" key="4">
    <source>
        <dbReference type="ARBA" id="ARBA00022741"/>
    </source>
</evidence>
<comment type="similarity">
    <text evidence="1 12">Belongs to the helicase family. DnaB subfamily.</text>
</comment>
<dbReference type="InterPro" id="IPR007692">
    <property type="entry name" value="DNA_helicase_DnaB"/>
</dbReference>
<comment type="caution">
    <text evidence="14">The sequence shown here is derived from an EMBL/GenBank/DDBJ whole genome shotgun (WGS) entry which is preliminary data.</text>
</comment>
<dbReference type="AlphaFoldDB" id="A0A2H0RED6"/>
<evidence type="ECO:0000313" key="15">
    <source>
        <dbReference type="Proteomes" id="UP000228767"/>
    </source>
</evidence>
<dbReference type="Pfam" id="PF00772">
    <property type="entry name" value="DnaB"/>
    <property type="match status" value="1"/>
</dbReference>
<accession>A0A2H0RED6</accession>
<keyword evidence="3 12" id="KW-0235">DNA replication</keyword>
<dbReference type="GO" id="GO:0043139">
    <property type="term" value="F:5'-3' DNA helicase activity"/>
    <property type="evidence" value="ECO:0007669"/>
    <property type="project" value="UniProtKB-EC"/>
</dbReference>
<dbReference type="EMBL" id="PCYI01000019">
    <property type="protein sequence ID" value="PIR44800.1"/>
    <property type="molecule type" value="Genomic_DNA"/>
</dbReference>
<dbReference type="PANTHER" id="PTHR30153">
    <property type="entry name" value="REPLICATIVE DNA HELICASE DNAB"/>
    <property type="match status" value="1"/>
</dbReference>
<evidence type="ECO:0000313" key="14">
    <source>
        <dbReference type="EMBL" id="PIR44800.1"/>
    </source>
</evidence>
<dbReference type="CDD" id="cd00984">
    <property type="entry name" value="DnaB_C"/>
    <property type="match status" value="1"/>
</dbReference>
<evidence type="ECO:0000256" key="5">
    <source>
        <dbReference type="ARBA" id="ARBA00022801"/>
    </source>
</evidence>
<reference evidence="14 15" key="1">
    <citation type="submission" date="2017-09" db="EMBL/GenBank/DDBJ databases">
        <title>Depth-based differentiation of microbial function through sediment-hosted aquifers and enrichment of novel symbionts in the deep terrestrial subsurface.</title>
        <authorList>
            <person name="Probst A.J."/>
            <person name="Ladd B."/>
            <person name="Jarett J.K."/>
            <person name="Geller-Mcgrath D.E."/>
            <person name="Sieber C.M."/>
            <person name="Emerson J.B."/>
            <person name="Anantharaman K."/>
            <person name="Thomas B.C."/>
            <person name="Malmstrom R."/>
            <person name="Stieglmeier M."/>
            <person name="Klingl A."/>
            <person name="Woyke T."/>
            <person name="Ryan C.M."/>
            <person name="Banfield J.F."/>
        </authorList>
    </citation>
    <scope>NUCLEOTIDE SEQUENCE [LARGE SCALE GENOMIC DNA]</scope>
    <source>
        <strain evidence="14">CG10_big_fil_rev_8_21_14_0_10_51_16</strain>
    </source>
</reference>
<dbReference type="Gene3D" id="1.10.860.10">
    <property type="entry name" value="DNAb Helicase, Chain A"/>
    <property type="match status" value="1"/>
</dbReference>
<dbReference type="GO" id="GO:0016887">
    <property type="term" value="F:ATP hydrolysis activity"/>
    <property type="evidence" value="ECO:0007669"/>
    <property type="project" value="RHEA"/>
</dbReference>
<dbReference type="InterPro" id="IPR007693">
    <property type="entry name" value="DNA_helicase_DnaB-like_N"/>
</dbReference>
<evidence type="ECO:0000256" key="11">
    <source>
        <dbReference type="NCBIfam" id="TIGR00665"/>
    </source>
</evidence>
<dbReference type="SUPFAM" id="SSF48024">
    <property type="entry name" value="N-terminal domain of DnaB helicase"/>
    <property type="match status" value="1"/>
</dbReference>
<dbReference type="InterPro" id="IPR016136">
    <property type="entry name" value="DNA_helicase_N/primase_C"/>
</dbReference>
<keyword evidence="4 12" id="KW-0547">Nucleotide-binding</keyword>
<comment type="function">
    <text evidence="12">The main replicative DNA helicase, it participates in initiation and elongation during chromosome replication. Travels ahead of the DNA replisome, separating dsDNA into templates for DNA synthesis. A processive ATP-dependent 5'-3' DNA helicase it has DNA-dependent ATPase activity.</text>
</comment>
<dbReference type="GO" id="GO:0003677">
    <property type="term" value="F:DNA binding"/>
    <property type="evidence" value="ECO:0007669"/>
    <property type="project" value="UniProtKB-UniRule"/>
</dbReference>
<evidence type="ECO:0000256" key="7">
    <source>
        <dbReference type="ARBA" id="ARBA00022840"/>
    </source>
</evidence>
<dbReference type="NCBIfam" id="TIGR00665">
    <property type="entry name" value="DnaB"/>
    <property type="match status" value="1"/>
</dbReference>
<evidence type="ECO:0000256" key="12">
    <source>
        <dbReference type="RuleBase" id="RU362085"/>
    </source>
</evidence>
<keyword evidence="6 12" id="KW-0347">Helicase</keyword>
<keyword evidence="9" id="KW-0413">Isomerase</keyword>
<dbReference type="GO" id="GO:0006269">
    <property type="term" value="P:DNA replication, synthesis of primer"/>
    <property type="evidence" value="ECO:0007669"/>
    <property type="project" value="UniProtKB-UniRule"/>
</dbReference>
<dbReference type="SMART" id="SM00382">
    <property type="entry name" value="AAA"/>
    <property type="match status" value="1"/>
</dbReference>